<feature type="region of interest" description="Disordered" evidence="1">
    <location>
        <begin position="34"/>
        <end position="64"/>
    </location>
</feature>
<feature type="compositionally biased region" description="Basic residues" evidence="1">
    <location>
        <begin position="43"/>
        <end position="63"/>
    </location>
</feature>
<accession>A0A3M3JB23</accession>
<sequence length="149" mass="16536">MPVRYMLQSVQTLSTLQRPRCRLILRGYHAKPASTVSRTDEHRHRHVDSRHTRQPARSYHYKKSGVPMSYTPELVAELEILALFNLGNTQEGLKVHHVAAPTAVAAAQRLFEKGLTTQVDGGYLTSLGLEAAQHAQSLLTILSVSKQAA</sequence>
<protein>
    <submittedName>
        <fullName evidence="2">PsiE super protein</fullName>
    </submittedName>
</protein>
<dbReference type="EMBL" id="RBOV01000345">
    <property type="protein sequence ID" value="RMN08012.1"/>
    <property type="molecule type" value="Genomic_DNA"/>
</dbReference>
<proteinExistence type="predicted"/>
<dbReference type="AlphaFoldDB" id="A0A3M3JB23"/>
<dbReference type="Pfam" id="PF18918">
    <property type="entry name" value="DUF5669"/>
    <property type="match status" value="1"/>
</dbReference>
<dbReference type="InterPro" id="IPR013468">
    <property type="entry name" value="CHP02647"/>
</dbReference>
<dbReference type="Proteomes" id="UP000271468">
    <property type="component" value="Unassembled WGS sequence"/>
</dbReference>
<dbReference type="NCBIfam" id="TIGR02647">
    <property type="entry name" value="DNA"/>
    <property type="match status" value="1"/>
</dbReference>
<evidence type="ECO:0000313" key="3">
    <source>
        <dbReference type="Proteomes" id="UP000271468"/>
    </source>
</evidence>
<comment type="caution">
    <text evidence="2">The sequence shown here is derived from an EMBL/GenBank/DDBJ whole genome shotgun (WGS) entry which is preliminary data.</text>
</comment>
<evidence type="ECO:0000256" key="1">
    <source>
        <dbReference type="SAM" id="MobiDB-lite"/>
    </source>
</evidence>
<evidence type="ECO:0000313" key="2">
    <source>
        <dbReference type="EMBL" id="RMN08012.1"/>
    </source>
</evidence>
<organism evidence="2 3">
    <name type="scientific">Pseudomonas syringae pv. coriandricola</name>
    <dbReference type="NCBI Taxonomy" id="264453"/>
    <lineage>
        <taxon>Bacteria</taxon>
        <taxon>Pseudomonadati</taxon>
        <taxon>Pseudomonadota</taxon>
        <taxon>Gammaproteobacteria</taxon>
        <taxon>Pseudomonadales</taxon>
        <taxon>Pseudomonadaceae</taxon>
        <taxon>Pseudomonas</taxon>
    </lineage>
</organism>
<reference evidence="2 3" key="1">
    <citation type="submission" date="2018-08" db="EMBL/GenBank/DDBJ databases">
        <title>Recombination of ecologically and evolutionarily significant loci maintains genetic cohesion in the Pseudomonas syringae species complex.</title>
        <authorList>
            <person name="Dillon M."/>
            <person name="Thakur S."/>
            <person name="Almeida R.N.D."/>
            <person name="Weir B.S."/>
            <person name="Guttman D.S."/>
        </authorList>
    </citation>
    <scope>NUCLEOTIDE SEQUENCE [LARGE SCALE GENOMIC DNA]</scope>
    <source>
        <strain evidence="2 3">ICMP 12341</strain>
    </source>
</reference>
<gene>
    <name evidence="2" type="ORF">ALQ65_100227</name>
</gene>
<name>A0A3M3JB23_9PSED</name>